<protein>
    <submittedName>
        <fullName evidence="7">Epidermal retinol dehydrogenase 2 (inferred by orthology to a human protein)</fullName>
    </submittedName>
</protein>
<dbReference type="FunFam" id="3.40.50.720:FF:000202">
    <property type="entry name" value="Short-chain dehydrogenase/reductase family 16C member 6"/>
    <property type="match status" value="1"/>
</dbReference>
<dbReference type="PROSITE" id="PS00061">
    <property type="entry name" value="ADH_SHORT"/>
    <property type="match status" value="1"/>
</dbReference>
<evidence type="ECO:0000313" key="6">
    <source>
        <dbReference type="Proteomes" id="UP000035680"/>
    </source>
</evidence>
<dbReference type="PANTHER" id="PTHR24322:SF742">
    <property type="entry name" value="PROTEIN DHS-3"/>
    <property type="match status" value="1"/>
</dbReference>
<dbReference type="Gene3D" id="3.40.50.720">
    <property type="entry name" value="NAD(P)-binding Rossmann-like Domain"/>
    <property type="match status" value="1"/>
</dbReference>
<dbReference type="PRINTS" id="PR00081">
    <property type="entry name" value="GDHRDH"/>
</dbReference>
<keyword evidence="2" id="KW-0560">Oxidoreductase</keyword>
<dbReference type="AlphaFoldDB" id="A0A0K0G2H6"/>
<evidence type="ECO:0000256" key="2">
    <source>
        <dbReference type="ARBA" id="ARBA00023002"/>
    </source>
</evidence>
<evidence type="ECO:0000256" key="3">
    <source>
        <dbReference type="ARBA" id="ARBA00023027"/>
    </source>
</evidence>
<dbReference type="PANTHER" id="PTHR24322">
    <property type="entry name" value="PKSB"/>
    <property type="match status" value="1"/>
</dbReference>
<sequence length="325" mass="36205">MSINDKFSSIWLLDLLTFTIKVLDFVKIFTFFLYYILEGSFRALLPIKVLKRKSVKGDIVLITGGGAGIGRLMAKEFGSLGAKIIIWDINETGIKETIEILQKNNIECWSYKVDISKREQIYEAAEKVKSEVGDVDILINNAGIASGKKIFDCDDSLMELTMAVNLTSHFFTTKAFLPSMLKRNHGHIVSISSLAGKFPIAGLTDYCASKFGVIGFSEALSEELLVLKKNNIHVTTVCPFYMNTKMFEGVVSYCPLILPILDSSYVVERILEAVLTNTEHLYLPKISYFGNALYSILPIKASRIAGDYLGVNASMEDFENGKKNL</sequence>
<dbReference type="GO" id="GO:0016616">
    <property type="term" value="F:oxidoreductase activity, acting on the CH-OH group of donors, NAD or NADP as acceptor"/>
    <property type="evidence" value="ECO:0007669"/>
    <property type="project" value="TreeGrafter"/>
</dbReference>
<reference evidence="6" key="1">
    <citation type="submission" date="2014-07" db="EMBL/GenBank/DDBJ databases">
        <authorList>
            <person name="Martin A.A"/>
            <person name="De Silva N."/>
        </authorList>
    </citation>
    <scope>NUCLEOTIDE SEQUENCE</scope>
</reference>
<evidence type="ECO:0000313" key="7">
    <source>
        <dbReference type="WBParaSite" id="SVE_1892500.1"/>
    </source>
</evidence>
<dbReference type="WBParaSite" id="SVE_1892500.1">
    <property type="protein sequence ID" value="SVE_1892500.1"/>
    <property type="gene ID" value="SVE_1892500"/>
</dbReference>
<organism evidence="6 7">
    <name type="scientific">Strongyloides venezuelensis</name>
    <name type="common">Threadworm</name>
    <dbReference type="NCBI Taxonomy" id="75913"/>
    <lineage>
        <taxon>Eukaryota</taxon>
        <taxon>Metazoa</taxon>
        <taxon>Ecdysozoa</taxon>
        <taxon>Nematoda</taxon>
        <taxon>Chromadorea</taxon>
        <taxon>Rhabditida</taxon>
        <taxon>Tylenchina</taxon>
        <taxon>Panagrolaimomorpha</taxon>
        <taxon>Strongyloidoidea</taxon>
        <taxon>Strongyloididae</taxon>
        <taxon>Strongyloides</taxon>
    </lineage>
</organism>
<dbReference type="STRING" id="75913.A0A0K0G2H6"/>
<feature type="transmembrane region" description="Helical" evidence="5">
    <location>
        <begin position="12"/>
        <end position="37"/>
    </location>
</feature>
<proteinExistence type="inferred from homology"/>
<keyword evidence="5" id="KW-0812">Transmembrane</keyword>
<evidence type="ECO:0000256" key="4">
    <source>
        <dbReference type="RuleBase" id="RU000363"/>
    </source>
</evidence>
<dbReference type="Proteomes" id="UP000035680">
    <property type="component" value="Unassembled WGS sequence"/>
</dbReference>
<evidence type="ECO:0000256" key="5">
    <source>
        <dbReference type="SAM" id="Phobius"/>
    </source>
</evidence>
<dbReference type="InterPro" id="IPR020904">
    <property type="entry name" value="Sc_DH/Rdtase_CS"/>
</dbReference>
<dbReference type="GO" id="GO:0005811">
    <property type="term" value="C:lipid droplet"/>
    <property type="evidence" value="ECO:0007669"/>
    <property type="project" value="TreeGrafter"/>
</dbReference>
<dbReference type="Pfam" id="PF00106">
    <property type="entry name" value="adh_short"/>
    <property type="match status" value="1"/>
</dbReference>
<keyword evidence="5" id="KW-0472">Membrane</keyword>
<dbReference type="CDD" id="cd05339">
    <property type="entry name" value="17beta-HSDXI-like_SDR_c"/>
    <property type="match status" value="1"/>
</dbReference>
<name>A0A0K0G2H6_STRVS</name>
<dbReference type="SUPFAM" id="SSF51735">
    <property type="entry name" value="NAD(P)-binding Rossmann-fold domains"/>
    <property type="match status" value="1"/>
</dbReference>
<comment type="similarity">
    <text evidence="1 4">Belongs to the short-chain dehydrogenases/reductases (SDR) family.</text>
</comment>
<keyword evidence="3" id="KW-0520">NAD</keyword>
<keyword evidence="6" id="KW-1185">Reference proteome</keyword>
<dbReference type="InterPro" id="IPR002347">
    <property type="entry name" value="SDR_fam"/>
</dbReference>
<dbReference type="InterPro" id="IPR036291">
    <property type="entry name" value="NAD(P)-bd_dom_sf"/>
</dbReference>
<accession>A0A0K0G2H6</accession>
<reference evidence="7" key="2">
    <citation type="submission" date="2015-08" db="UniProtKB">
        <authorList>
            <consortium name="WormBaseParasite"/>
        </authorList>
    </citation>
    <scope>IDENTIFICATION</scope>
</reference>
<dbReference type="PRINTS" id="PR00080">
    <property type="entry name" value="SDRFAMILY"/>
</dbReference>
<evidence type="ECO:0000256" key="1">
    <source>
        <dbReference type="ARBA" id="ARBA00006484"/>
    </source>
</evidence>
<keyword evidence="5" id="KW-1133">Transmembrane helix</keyword>